<feature type="transmembrane region" description="Helical" evidence="7">
    <location>
        <begin position="149"/>
        <end position="176"/>
    </location>
</feature>
<dbReference type="InterPro" id="IPR052337">
    <property type="entry name" value="SAT4-like"/>
</dbReference>
<dbReference type="Pfam" id="PF20684">
    <property type="entry name" value="Fung_rhodopsin"/>
    <property type="match status" value="1"/>
</dbReference>
<keyword evidence="4 7" id="KW-0472">Membrane</keyword>
<evidence type="ECO:0000256" key="1">
    <source>
        <dbReference type="ARBA" id="ARBA00004141"/>
    </source>
</evidence>
<evidence type="ECO:0000256" key="7">
    <source>
        <dbReference type="SAM" id="Phobius"/>
    </source>
</evidence>
<feature type="transmembrane region" description="Helical" evidence="7">
    <location>
        <begin position="229"/>
        <end position="251"/>
    </location>
</feature>
<feature type="transmembrane region" description="Helical" evidence="7">
    <location>
        <begin position="117"/>
        <end position="137"/>
    </location>
</feature>
<sequence>MHSVVCFHPHKGLVLLPFGMADLGFYDDKSFLPEQWTEFGLGVLIVFVRMGVRIRTVGVRGFQGDDYFAFLAIGLLTMDAVTVHLSCTNLEIPHGLHGSLTPTQYSSVVAGSKAELAAWYSYTALIWVMKAKMLFLYKRLTLGLWQSRVIKWLAVFCGLAYIAVFLTVTFGCHPISNNWRVYPPPSNKCGLKIQNVIVTCILNVTTDLALLFIPIPLLWKVKTSFSRKLVIAVFLSSGIFVITASIIRTALTLKAEPSSITVNRWGIRETFVGVATVNLPILRPLFTKRFWKSNYVEDGSSGHPYGYHGGSESYNLTTRTKKSSRRESMKAINESSQDGGYDVYVSTSYNVKVEQKHTREGESSDGHHPSSVWEIDKKSIV</sequence>
<evidence type="ECO:0000256" key="4">
    <source>
        <dbReference type="ARBA" id="ARBA00023136"/>
    </source>
</evidence>
<evidence type="ECO:0000256" key="5">
    <source>
        <dbReference type="ARBA" id="ARBA00038359"/>
    </source>
</evidence>
<accession>A0AB74CIL9</accession>
<feature type="domain" description="Rhodopsin" evidence="8">
    <location>
        <begin position="52"/>
        <end position="287"/>
    </location>
</feature>
<proteinExistence type="inferred from homology"/>
<comment type="caution">
    <text evidence="9">The sequence shown here is derived from an EMBL/GenBank/DDBJ whole genome shotgun (WGS) entry which is preliminary data.</text>
</comment>
<evidence type="ECO:0000256" key="2">
    <source>
        <dbReference type="ARBA" id="ARBA00022692"/>
    </source>
</evidence>
<organism evidence="9 10">
    <name type="scientific">Aspergillus flavus</name>
    <dbReference type="NCBI Taxonomy" id="5059"/>
    <lineage>
        <taxon>Eukaryota</taxon>
        <taxon>Fungi</taxon>
        <taxon>Dikarya</taxon>
        <taxon>Ascomycota</taxon>
        <taxon>Pezizomycotina</taxon>
        <taxon>Eurotiomycetes</taxon>
        <taxon>Eurotiomycetidae</taxon>
        <taxon>Eurotiales</taxon>
        <taxon>Aspergillaceae</taxon>
        <taxon>Aspergillus</taxon>
        <taxon>Aspergillus subgen. Circumdati</taxon>
    </lineage>
</organism>
<feature type="transmembrane region" description="Helical" evidence="7">
    <location>
        <begin position="36"/>
        <end position="55"/>
    </location>
</feature>
<dbReference type="GO" id="GO:0016020">
    <property type="term" value="C:membrane"/>
    <property type="evidence" value="ECO:0007669"/>
    <property type="project" value="UniProtKB-SubCell"/>
</dbReference>
<name>A0AB74CIL9_ASPFL</name>
<gene>
    <name evidence="9" type="ORF">CA14_008414</name>
</gene>
<feature type="region of interest" description="Disordered" evidence="6">
    <location>
        <begin position="354"/>
        <end position="381"/>
    </location>
</feature>
<dbReference type="InterPro" id="IPR049326">
    <property type="entry name" value="Rhodopsin_dom_fungi"/>
</dbReference>
<dbReference type="PANTHER" id="PTHR33048">
    <property type="entry name" value="PTH11-LIKE INTEGRAL MEMBRANE PROTEIN (AFU_ORTHOLOGUE AFUA_5G11245)"/>
    <property type="match status" value="1"/>
</dbReference>
<evidence type="ECO:0000256" key="6">
    <source>
        <dbReference type="SAM" id="MobiDB-lite"/>
    </source>
</evidence>
<feature type="transmembrane region" description="Helical" evidence="7">
    <location>
        <begin position="196"/>
        <end position="217"/>
    </location>
</feature>
<dbReference type="Proteomes" id="UP000275480">
    <property type="component" value="Unassembled WGS sequence"/>
</dbReference>
<evidence type="ECO:0000313" key="9">
    <source>
        <dbReference type="EMBL" id="RMZ46584.1"/>
    </source>
</evidence>
<reference evidence="9 10" key="1">
    <citation type="submission" date="2018-07" db="EMBL/GenBank/DDBJ databases">
        <title>Identification of spontaneous genetic mutation associated with occurrence of a yellow conidial color mutant of Aspergillus flavus.</title>
        <authorList>
            <person name="Chang P.-K."/>
            <person name="Mack B.M."/>
            <person name="Scharfenstein L."/>
            <person name="Gilbert M.K."/>
        </authorList>
    </citation>
    <scope>NUCLEOTIDE SEQUENCE [LARGE SCALE GENOMIC DNA]</scope>
    <source>
        <strain evidence="9 10">CA14</strain>
    </source>
</reference>
<feature type="region of interest" description="Disordered" evidence="6">
    <location>
        <begin position="316"/>
        <end position="342"/>
    </location>
</feature>
<comment type="similarity">
    <text evidence="5">Belongs to the SAT4 family.</text>
</comment>
<evidence type="ECO:0000259" key="8">
    <source>
        <dbReference type="Pfam" id="PF20684"/>
    </source>
</evidence>
<keyword evidence="2 7" id="KW-0812">Transmembrane</keyword>
<comment type="subcellular location">
    <subcellularLocation>
        <location evidence="1">Membrane</location>
        <topology evidence="1">Multi-pass membrane protein</topology>
    </subcellularLocation>
</comment>
<feature type="transmembrane region" description="Helical" evidence="7">
    <location>
        <begin position="67"/>
        <end position="86"/>
    </location>
</feature>
<evidence type="ECO:0000313" key="10">
    <source>
        <dbReference type="Proteomes" id="UP000275480"/>
    </source>
</evidence>
<protein>
    <recommendedName>
        <fullName evidence="8">Rhodopsin domain-containing protein</fullName>
    </recommendedName>
</protein>
<dbReference type="AlphaFoldDB" id="A0AB74CIL9"/>
<dbReference type="EMBL" id="QQZZ01000034">
    <property type="protein sequence ID" value="RMZ46584.1"/>
    <property type="molecule type" value="Genomic_DNA"/>
</dbReference>
<keyword evidence="3 7" id="KW-1133">Transmembrane helix</keyword>
<dbReference type="PANTHER" id="PTHR33048:SF2">
    <property type="entry name" value="SRPK"/>
    <property type="match status" value="1"/>
</dbReference>
<evidence type="ECO:0000256" key="3">
    <source>
        <dbReference type="ARBA" id="ARBA00022989"/>
    </source>
</evidence>